<organism evidence="1 2">
    <name type="scientific">Thelephora ganbajun</name>
    <name type="common">Ganba fungus</name>
    <dbReference type="NCBI Taxonomy" id="370292"/>
    <lineage>
        <taxon>Eukaryota</taxon>
        <taxon>Fungi</taxon>
        <taxon>Dikarya</taxon>
        <taxon>Basidiomycota</taxon>
        <taxon>Agaricomycotina</taxon>
        <taxon>Agaricomycetes</taxon>
        <taxon>Thelephorales</taxon>
        <taxon>Thelephoraceae</taxon>
        <taxon>Thelephora</taxon>
    </lineage>
</organism>
<sequence>MSTSSIKYMYLSNISQNIFEQFVATGLRYKTWKKLQILVWVPNPPHENDFVEPESPVSPALSPSPHFVELLDTTKAGHPPRPRRKSTASWHSTTSTVSSRSAYSSLTTSTSSRRTHSSFISDINRVDISFRIHCIGKDLMVTFPSLRRLALWNWDRLGYDLLTRTAAGGLVWTYHVEVDEDEWSSV</sequence>
<dbReference type="Proteomes" id="UP000886501">
    <property type="component" value="Unassembled WGS sequence"/>
</dbReference>
<dbReference type="EMBL" id="MU118003">
    <property type="protein sequence ID" value="KAF9649042.1"/>
    <property type="molecule type" value="Genomic_DNA"/>
</dbReference>
<keyword evidence="2" id="KW-1185">Reference proteome</keyword>
<evidence type="ECO:0000313" key="1">
    <source>
        <dbReference type="EMBL" id="KAF9649042.1"/>
    </source>
</evidence>
<evidence type="ECO:0000313" key="2">
    <source>
        <dbReference type="Proteomes" id="UP000886501"/>
    </source>
</evidence>
<gene>
    <name evidence="1" type="ORF">BDM02DRAFT_3114333</name>
</gene>
<accession>A0ACB6ZHL4</accession>
<name>A0ACB6ZHL4_THEGA</name>
<reference evidence="1" key="1">
    <citation type="submission" date="2019-10" db="EMBL/GenBank/DDBJ databases">
        <authorList>
            <consortium name="DOE Joint Genome Institute"/>
            <person name="Kuo A."/>
            <person name="Miyauchi S."/>
            <person name="Kiss E."/>
            <person name="Drula E."/>
            <person name="Kohler A."/>
            <person name="Sanchez-Garcia M."/>
            <person name="Andreopoulos B."/>
            <person name="Barry K.W."/>
            <person name="Bonito G."/>
            <person name="Buee M."/>
            <person name="Carver A."/>
            <person name="Chen C."/>
            <person name="Cichocki N."/>
            <person name="Clum A."/>
            <person name="Culley D."/>
            <person name="Crous P.W."/>
            <person name="Fauchery L."/>
            <person name="Girlanda M."/>
            <person name="Hayes R."/>
            <person name="Keri Z."/>
            <person name="Labutti K."/>
            <person name="Lipzen A."/>
            <person name="Lombard V."/>
            <person name="Magnuson J."/>
            <person name="Maillard F."/>
            <person name="Morin E."/>
            <person name="Murat C."/>
            <person name="Nolan M."/>
            <person name="Ohm R."/>
            <person name="Pangilinan J."/>
            <person name="Pereira M."/>
            <person name="Perotto S."/>
            <person name="Peter M."/>
            <person name="Riley R."/>
            <person name="Sitrit Y."/>
            <person name="Stielow B."/>
            <person name="Szollosi G."/>
            <person name="Zifcakova L."/>
            <person name="Stursova M."/>
            <person name="Spatafora J.W."/>
            <person name="Tedersoo L."/>
            <person name="Vaario L.-M."/>
            <person name="Yamada A."/>
            <person name="Yan M."/>
            <person name="Wang P."/>
            <person name="Xu J."/>
            <person name="Bruns T."/>
            <person name="Baldrian P."/>
            <person name="Vilgalys R."/>
            <person name="Henrissat B."/>
            <person name="Grigoriev I.V."/>
            <person name="Hibbett D."/>
            <person name="Nagy L.G."/>
            <person name="Martin F.M."/>
        </authorList>
    </citation>
    <scope>NUCLEOTIDE SEQUENCE</scope>
    <source>
        <strain evidence="1">P2</strain>
    </source>
</reference>
<protein>
    <submittedName>
        <fullName evidence="1">Uncharacterized protein</fullName>
    </submittedName>
</protein>
<comment type="caution">
    <text evidence="1">The sequence shown here is derived from an EMBL/GenBank/DDBJ whole genome shotgun (WGS) entry which is preliminary data.</text>
</comment>
<reference evidence="1" key="2">
    <citation type="journal article" date="2020" name="Nat. Commun.">
        <title>Large-scale genome sequencing of mycorrhizal fungi provides insights into the early evolution of symbiotic traits.</title>
        <authorList>
            <person name="Miyauchi S."/>
            <person name="Kiss E."/>
            <person name="Kuo A."/>
            <person name="Drula E."/>
            <person name="Kohler A."/>
            <person name="Sanchez-Garcia M."/>
            <person name="Morin E."/>
            <person name="Andreopoulos B."/>
            <person name="Barry K.W."/>
            <person name="Bonito G."/>
            <person name="Buee M."/>
            <person name="Carver A."/>
            <person name="Chen C."/>
            <person name="Cichocki N."/>
            <person name="Clum A."/>
            <person name="Culley D."/>
            <person name="Crous P.W."/>
            <person name="Fauchery L."/>
            <person name="Girlanda M."/>
            <person name="Hayes R.D."/>
            <person name="Keri Z."/>
            <person name="LaButti K."/>
            <person name="Lipzen A."/>
            <person name="Lombard V."/>
            <person name="Magnuson J."/>
            <person name="Maillard F."/>
            <person name="Murat C."/>
            <person name="Nolan M."/>
            <person name="Ohm R.A."/>
            <person name="Pangilinan J."/>
            <person name="Pereira M.F."/>
            <person name="Perotto S."/>
            <person name="Peter M."/>
            <person name="Pfister S."/>
            <person name="Riley R."/>
            <person name="Sitrit Y."/>
            <person name="Stielow J.B."/>
            <person name="Szollosi G."/>
            <person name="Zifcakova L."/>
            <person name="Stursova M."/>
            <person name="Spatafora J.W."/>
            <person name="Tedersoo L."/>
            <person name="Vaario L.M."/>
            <person name="Yamada A."/>
            <person name="Yan M."/>
            <person name="Wang P."/>
            <person name="Xu J."/>
            <person name="Bruns T."/>
            <person name="Baldrian P."/>
            <person name="Vilgalys R."/>
            <person name="Dunand C."/>
            <person name="Henrissat B."/>
            <person name="Grigoriev I.V."/>
            <person name="Hibbett D."/>
            <person name="Nagy L.G."/>
            <person name="Martin F.M."/>
        </authorList>
    </citation>
    <scope>NUCLEOTIDE SEQUENCE</scope>
    <source>
        <strain evidence="1">P2</strain>
    </source>
</reference>
<proteinExistence type="predicted"/>